<evidence type="ECO:0000259" key="11">
    <source>
        <dbReference type="Pfam" id="PF00768"/>
    </source>
</evidence>
<name>A0A6C1B8C8_9RHOO</name>
<dbReference type="Proteomes" id="UP000501991">
    <property type="component" value="Chromosome"/>
</dbReference>
<sequence length="316" mass="34933">MTKAVAVHALIRRIPLLLPFLAVFAAHADPGRLTHVAVASPAVRFTAPALLADEAREDSPELRSRAFTIIDQLTGHILIERNAGDVQPIASLTKLMTAMVVLDRRQSLSEVLTVTRDDVDTLRHSRSRLPVGARLSREDLLRLALMASENRAASALARNYPGGLGAFVRAMNAKARSLGLSHTHFAEGTGLSADNVSTARELARMALAASRYPLIRAFTTTSSYAVDLKGRQREFRNTNSLTRDPDWEIGLSKTGYIREAGRCLVMQAWLQGRPVLIVLLDSFGKYTRTADARRLRRWLAERPWERVLVAHKDVTG</sequence>
<evidence type="ECO:0000256" key="1">
    <source>
        <dbReference type="ARBA" id="ARBA00007164"/>
    </source>
</evidence>
<organism evidence="12 13">
    <name type="scientific">Nitrogeniibacter mangrovi</name>
    <dbReference type="NCBI Taxonomy" id="2016596"/>
    <lineage>
        <taxon>Bacteria</taxon>
        <taxon>Pseudomonadati</taxon>
        <taxon>Pseudomonadota</taxon>
        <taxon>Betaproteobacteria</taxon>
        <taxon>Rhodocyclales</taxon>
        <taxon>Zoogloeaceae</taxon>
        <taxon>Nitrogeniibacter</taxon>
    </lineage>
</organism>
<evidence type="ECO:0000313" key="12">
    <source>
        <dbReference type="EMBL" id="QID18978.1"/>
    </source>
</evidence>
<evidence type="ECO:0000256" key="4">
    <source>
        <dbReference type="ARBA" id="ARBA00022960"/>
    </source>
</evidence>
<keyword evidence="4" id="KW-0133">Cell shape</keyword>
<dbReference type="AlphaFoldDB" id="A0A6C1B8C8"/>
<dbReference type="SUPFAM" id="SSF56601">
    <property type="entry name" value="beta-lactamase/transpeptidase-like"/>
    <property type="match status" value="1"/>
</dbReference>
<dbReference type="RefSeq" id="WP_173767155.1">
    <property type="nucleotide sequence ID" value="NZ_CP048836.1"/>
</dbReference>
<accession>A0A6C1B8C8</accession>
<gene>
    <name evidence="12" type="primary">pbpG</name>
    <name evidence="12" type="ORF">G3580_15945</name>
</gene>
<keyword evidence="5" id="KW-0573">Peptidoglycan synthesis</keyword>
<dbReference type="PRINTS" id="PR00725">
    <property type="entry name" value="DADACBPTASE1"/>
</dbReference>
<dbReference type="GO" id="GO:0009002">
    <property type="term" value="F:serine-type D-Ala-D-Ala carboxypeptidase activity"/>
    <property type="evidence" value="ECO:0007669"/>
    <property type="project" value="InterPro"/>
</dbReference>
<keyword evidence="3 12" id="KW-0378">Hydrolase</keyword>
<dbReference type="InterPro" id="IPR001967">
    <property type="entry name" value="Peptidase_S11_N"/>
</dbReference>
<dbReference type="NCBIfam" id="NF008668">
    <property type="entry name" value="PRK11669.1"/>
    <property type="match status" value="1"/>
</dbReference>
<dbReference type="PANTHER" id="PTHR21581:SF26">
    <property type="entry name" value="D-ALANYL-D-ALANINE ENDOPEPTIDASE"/>
    <property type="match status" value="1"/>
</dbReference>
<keyword evidence="2 10" id="KW-0732">Signal</keyword>
<feature type="domain" description="Peptidase S11 D-alanyl-D-alanine carboxypeptidase A N-terminal" evidence="11">
    <location>
        <begin position="56"/>
        <end position="282"/>
    </location>
</feature>
<dbReference type="EC" id="3.4.21.-" evidence="12"/>
<dbReference type="KEGG" id="azq:G3580_15945"/>
<evidence type="ECO:0000256" key="5">
    <source>
        <dbReference type="ARBA" id="ARBA00022984"/>
    </source>
</evidence>
<evidence type="ECO:0000256" key="10">
    <source>
        <dbReference type="SAM" id="SignalP"/>
    </source>
</evidence>
<dbReference type="InterPro" id="IPR012338">
    <property type="entry name" value="Beta-lactam/transpept-like"/>
</dbReference>
<dbReference type="GO" id="GO:0071555">
    <property type="term" value="P:cell wall organization"/>
    <property type="evidence" value="ECO:0007669"/>
    <property type="project" value="UniProtKB-KW"/>
</dbReference>
<feature type="active site" description="Acyl-ester intermediate" evidence="7">
    <location>
        <position position="91"/>
    </location>
</feature>
<feature type="chain" id="PRO_5025559787" evidence="10">
    <location>
        <begin position="29"/>
        <end position="316"/>
    </location>
</feature>
<evidence type="ECO:0000256" key="8">
    <source>
        <dbReference type="PIRSR" id="PIRSR618044-2"/>
    </source>
</evidence>
<dbReference type="InterPro" id="IPR018044">
    <property type="entry name" value="Peptidase_S11"/>
</dbReference>
<keyword evidence="6" id="KW-0961">Cell wall biogenesis/degradation</keyword>
<dbReference type="Pfam" id="PF00768">
    <property type="entry name" value="Peptidase_S11"/>
    <property type="match status" value="1"/>
</dbReference>
<keyword evidence="13" id="KW-1185">Reference proteome</keyword>
<evidence type="ECO:0000256" key="3">
    <source>
        <dbReference type="ARBA" id="ARBA00022801"/>
    </source>
</evidence>
<dbReference type="GO" id="GO:0009252">
    <property type="term" value="P:peptidoglycan biosynthetic process"/>
    <property type="evidence" value="ECO:0007669"/>
    <property type="project" value="UniProtKB-KW"/>
</dbReference>
<evidence type="ECO:0000256" key="7">
    <source>
        <dbReference type="PIRSR" id="PIRSR618044-1"/>
    </source>
</evidence>
<dbReference type="Gene3D" id="3.40.710.10">
    <property type="entry name" value="DD-peptidase/beta-lactamase superfamily"/>
    <property type="match status" value="1"/>
</dbReference>
<feature type="active site" description="Proton acceptor" evidence="7">
    <location>
        <position position="94"/>
    </location>
</feature>
<proteinExistence type="inferred from homology"/>
<evidence type="ECO:0000313" key="13">
    <source>
        <dbReference type="Proteomes" id="UP000501991"/>
    </source>
</evidence>
<feature type="active site" evidence="7">
    <location>
        <position position="148"/>
    </location>
</feature>
<dbReference type="PANTHER" id="PTHR21581">
    <property type="entry name" value="D-ALANYL-D-ALANINE CARBOXYPEPTIDASE"/>
    <property type="match status" value="1"/>
</dbReference>
<evidence type="ECO:0000256" key="9">
    <source>
        <dbReference type="RuleBase" id="RU004016"/>
    </source>
</evidence>
<dbReference type="EMBL" id="CP048836">
    <property type="protein sequence ID" value="QID18978.1"/>
    <property type="molecule type" value="Genomic_DNA"/>
</dbReference>
<feature type="binding site" evidence="8">
    <location>
        <position position="253"/>
    </location>
    <ligand>
        <name>substrate</name>
    </ligand>
</feature>
<dbReference type="GO" id="GO:0006508">
    <property type="term" value="P:proteolysis"/>
    <property type="evidence" value="ECO:0007669"/>
    <property type="project" value="InterPro"/>
</dbReference>
<evidence type="ECO:0000256" key="2">
    <source>
        <dbReference type="ARBA" id="ARBA00022729"/>
    </source>
</evidence>
<feature type="signal peptide" evidence="10">
    <location>
        <begin position="1"/>
        <end position="28"/>
    </location>
</feature>
<reference evidence="12 13" key="1">
    <citation type="submission" date="2020-02" db="EMBL/GenBank/DDBJ databases">
        <title>Nitrogenibacter mangrovi gen. nov., sp. nov. isolated from mangrove sediment, a denitrifying betaproteobacterium.</title>
        <authorList>
            <person name="Liao H."/>
            <person name="Tian Y."/>
        </authorList>
    </citation>
    <scope>NUCLEOTIDE SEQUENCE [LARGE SCALE GENOMIC DNA]</scope>
    <source>
        <strain evidence="12 13">M9-3-2</strain>
    </source>
</reference>
<protein>
    <submittedName>
        <fullName evidence="12">D-alanyl-D-alanine endopeptidase</fullName>
        <ecNumber evidence="12">3.4.21.-</ecNumber>
    </submittedName>
</protein>
<evidence type="ECO:0000256" key="6">
    <source>
        <dbReference type="ARBA" id="ARBA00023316"/>
    </source>
</evidence>
<dbReference type="GO" id="GO:0008360">
    <property type="term" value="P:regulation of cell shape"/>
    <property type="evidence" value="ECO:0007669"/>
    <property type="project" value="UniProtKB-KW"/>
</dbReference>
<comment type="similarity">
    <text evidence="1 9">Belongs to the peptidase S11 family.</text>
</comment>